<evidence type="ECO:0008006" key="3">
    <source>
        <dbReference type="Google" id="ProtNLM"/>
    </source>
</evidence>
<protein>
    <recommendedName>
        <fullName evidence="3">Retrovirus-related Pol polyprotein from transposon TNT 1-94</fullName>
    </recommendedName>
</protein>
<comment type="caution">
    <text evidence="2">The sequence shown here is derived from an EMBL/GenBank/DDBJ whole genome shotgun (WGS) entry which is preliminary data.</text>
</comment>
<sequence length="486" mass="54136">MRRQEIEETNHVTFSEDDEAISQSITEEDAIYFNENRSFPDDEFLEPRNPVSPKEPPAFTNVDNHLACNELDHPESADNLEPVDVQENVINEPISNVQPSSSTTISPSAEGKPLAGITTRSRIIDSEAASAHECFLHGFYGISDGCEKCIFKWKNLRGGKEYLKGMLDTWWKVSMLECKEAKSVAMSSAEAEYVAAVGCCAQILWIKSQLADYDVLYDKDHILKGDIKLYFVPTDLQLADIFTKPLAKPSFTRLVVELAEADSTTNSITFTLSKFDKPLSFDLDMFSTVIGFKRSENFVSISSKEIVKAGLATLGLTDENDTSLSSSDLINSFVLHLVTGKKEKKSNICCTRYLPMIMEHLLGETYINENLKTLKPHHITASTFKPTLKNEVPLMAYMCKVVNLSSEPIKCLIPPSGEVNANDLADKSLSGTSVQPVTLPKALTDKKTKRKRISPSSKPNASYLSRNLLPKNKLLLLSTLRKQCHH</sequence>
<evidence type="ECO:0000256" key="1">
    <source>
        <dbReference type="SAM" id="MobiDB-lite"/>
    </source>
</evidence>
<feature type="region of interest" description="Disordered" evidence="1">
    <location>
        <begin position="94"/>
        <end position="113"/>
    </location>
</feature>
<feature type="compositionally biased region" description="Polar residues" evidence="1">
    <location>
        <begin position="94"/>
        <end position="107"/>
    </location>
</feature>
<reference evidence="2" key="1">
    <citation type="journal article" date="2019" name="Sci. Rep.">
        <title>Draft genome of Tanacetum cinerariifolium, the natural source of mosquito coil.</title>
        <authorList>
            <person name="Yamashiro T."/>
            <person name="Shiraishi A."/>
            <person name="Satake H."/>
            <person name="Nakayama K."/>
        </authorList>
    </citation>
    <scope>NUCLEOTIDE SEQUENCE</scope>
</reference>
<organism evidence="2">
    <name type="scientific">Tanacetum cinerariifolium</name>
    <name type="common">Dalmatian daisy</name>
    <name type="synonym">Chrysanthemum cinerariifolium</name>
    <dbReference type="NCBI Taxonomy" id="118510"/>
    <lineage>
        <taxon>Eukaryota</taxon>
        <taxon>Viridiplantae</taxon>
        <taxon>Streptophyta</taxon>
        <taxon>Embryophyta</taxon>
        <taxon>Tracheophyta</taxon>
        <taxon>Spermatophyta</taxon>
        <taxon>Magnoliopsida</taxon>
        <taxon>eudicotyledons</taxon>
        <taxon>Gunneridae</taxon>
        <taxon>Pentapetalae</taxon>
        <taxon>asterids</taxon>
        <taxon>campanulids</taxon>
        <taxon>Asterales</taxon>
        <taxon>Asteraceae</taxon>
        <taxon>Asteroideae</taxon>
        <taxon>Anthemideae</taxon>
        <taxon>Anthemidinae</taxon>
        <taxon>Tanacetum</taxon>
    </lineage>
</organism>
<dbReference type="EMBL" id="BKCJ010342103">
    <property type="protein sequence ID" value="GEZ91965.1"/>
    <property type="molecule type" value="Genomic_DNA"/>
</dbReference>
<accession>A0A699IWR6</accession>
<feature type="region of interest" description="Disordered" evidence="1">
    <location>
        <begin position="444"/>
        <end position="464"/>
    </location>
</feature>
<feature type="compositionally biased region" description="Polar residues" evidence="1">
    <location>
        <begin position="454"/>
        <end position="463"/>
    </location>
</feature>
<name>A0A699IWR6_TANCI</name>
<evidence type="ECO:0000313" key="2">
    <source>
        <dbReference type="EMBL" id="GEZ91965.1"/>
    </source>
</evidence>
<dbReference type="CDD" id="cd09272">
    <property type="entry name" value="RNase_HI_RT_Ty1"/>
    <property type="match status" value="1"/>
</dbReference>
<gene>
    <name evidence="2" type="ORF">Tci_563938</name>
</gene>
<proteinExistence type="predicted"/>
<dbReference type="AlphaFoldDB" id="A0A699IWR6"/>